<evidence type="ECO:0000313" key="1">
    <source>
        <dbReference type="EMBL" id="SIS74393.1"/>
    </source>
</evidence>
<dbReference type="STRING" id="619304.SAMN05421760_104109"/>
<evidence type="ECO:0000313" key="2">
    <source>
        <dbReference type="Proteomes" id="UP000185999"/>
    </source>
</evidence>
<proteinExistence type="predicted"/>
<dbReference type="OrthoDB" id="7594887at2"/>
<accession>A0A1N7LKP0</accession>
<dbReference type="AlphaFoldDB" id="A0A1N7LKP0"/>
<dbReference type="InterPro" id="IPR025355">
    <property type="entry name" value="DUF4259"/>
</dbReference>
<dbReference type="Pfam" id="PF14078">
    <property type="entry name" value="DUF4259"/>
    <property type="match status" value="1"/>
</dbReference>
<gene>
    <name evidence="1" type="ORF">SAMN05421760_104109</name>
</gene>
<evidence type="ECO:0008006" key="3">
    <source>
        <dbReference type="Google" id="ProtNLM"/>
    </source>
</evidence>
<sequence>MGAWGIGVFDDDTSCEVIEDAMDEGLSISELVDQAISSSECKYLEYTECHEIIVAAAMVNSLINKVSYDGIDGLDKWLSKQHLDTVVPFKGKLAAALSRVLGESSELNELWAGNEDDYPTWKANLEAIIHDLSS</sequence>
<organism evidence="1 2">
    <name type="scientific">Neptunomonas antarctica</name>
    <dbReference type="NCBI Taxonomy" id="619304"/>
    <lineage>
        <taxon>Bacteria</taxon>
        <taxon>Pseudomonadati</taxon>
        <taxon>Pseudomonadota</taxon>
        <taxon>Gammaproteobacteria</taxon>
        <taxon>Oceanospirillales</taxon>
        <taxon>Oceanospirillaceae</taxon>
        <taxon>Neptunomonas</taxon>
    </lineage>
</organism>
<dbReference type="Proteomes" id="UP000185999">
    <property type="component" value="Unassembled WGS sequence"/>
</dbReference>
<dbReference type="RefSeq" id="WP_054341575.1">
    <property type="nucleotide sequence ID" value="NZ_FTOE01000004.1"/>
</dbReference>
<reference evidence="2" key="1">
    <citation type="submission" date="2017-01" db="EMBL/GenBank/DDBJ databases">
        <authorList>
            <person name="Varghese N."/>
            <person name="Submissions S."/>
        </authorList>
    </citation>
    <scope>NUCLEOTIDE SEQUENCE [LARGE SCALE GENOMIC DNA]</scope>
    <source>
        <strain evidence="2">DSM 22306</strain>
    </source>
</reference>
<keyword evidence="2" id="KW-1185">Reference proteome</keyword>
<protein>
    <recommendedName>
        <fullName evidence="3">DUF4259 domain-containing protein</fullName>
    </recommendedName>
</protein>
<dbReference type="EMBL" id="FTOE01000004">
    <property type="protein sequence ID" value="SIS74393.1"/>
    <property type="molecule type" value="Genomic_DNA"/>
</dbReference>
<name>A0A1N7LKP0_9GAMM</name>